<dbReference type="Gene3D" id="1.10.530.10">
    <property type="match status" value="1"/>
</dbReference>
<dbReference type="InterPro" id="IPR008258">
    <property type="entry name" value="Transglycosylase_SLT_dom_1"/>
</dbReference>
<dbReference type="EMBL" id="FMJE01000003">
    <property type="protein sequence ID" value="SCM81417.1"/>
    <property type="molecule type" value="Genomic_DNA"/>
</dbReference>
<reference evidence="2" key="1">
    <citation type="submission" date="2016-08" db="EMBL/GenBank/DDBJ databases">
        <authorList>
            <person name="Seilhamer J.J."/>
        </authorList>
    </citation>
    <scope>NUCLEOTIDE SEQUENCE</scope>
    <source>
        <strain evidence="2">86</strain>
    </source>
</reference>
<name>A0A212LVC3_9FIRM</name>
<accession>A0A212LVC3</accession>
<evidence type="ECO:0000313" key="2">
    <source>
        <dbReference type="EMBL" id="SCM81417.1"/>
    </source>
</evidence>
<evidence type="ECO:0000259" key="1">
    <source>
        <dbReference type="Pfam" id="PF01464"/>
    </source>
</evidence>
<protein>
    <submittedName>
        <fullName evidence="2">Lytic transglycosylase, catalytic</fullName>
    </submittedName>
</protein>
<dbReference type="CDD" id="cd16896">
    <property type="entry name" value="LT_Slt70-like"/>
    <property type="match status" value="1"/>
</dbReference>
<dbReference type="SUPFAM" id="SSF53955">
    <property type="entry name" value="Lysozyme-like"/>
    <property type="match status" value="1"/>
</dbReference>
<organism evidence="2">
    <name type="scientific">uncultured Sporomusa sp</name>
    <dbReference type="NCBI Taxonomy" id="307249"/>
    <lineage>
        <taxon>Bacteria</taxon>
        <taxon>Bacillati</taxon>
        <taxon>Bacillota</taxon>
        <taxon>Negativicutes</taxon>
        <taxon>Selenomonadales</taxon>
        <taxon>Sporomusaceae</taxon>
        <taxon>Sporomusa</taxon>
        <taxon>environmental samples</taxon>
    </lineage>
</organism>
<dbReference type="RefSeq" id="WP_353867144.1">
    <property type="nucleotide sequence ID" value="NZ_LT608335.1"/>
</dbReference>
<dbReference type="InterPro" id="IPR023346">
    <property type="entry name" value="Lysozyme-like_dom_sf"/>
</dbReference>
<dbReference type="AlphaFoldDB" id="A0A212LVC3"/>
<sequence length="187" mass="21853">MNYTWMKVLVVGVFLVVGASCIYASDWFQKKYAYPFLYNELVCQYAAKHELDPWLITGVIKAESKFVLEAKSPVGAVGLMQLMPETALWIAVQSEDPGFQLQELASPEVNIRFGTWYLASLKHEFHGNEVLMLAAYNAGRGNVKEWMEQHGWTMEFRDIEQIPFPETREFIREVLWNKKRYQELYNR</sequence>
<proteinExistence type="predicted"/>
<dbReference type="PANTHER" id="PTHR37423:SF2">
    <property type="entry name" value="MEMBRANE-BOUND LYTIC MUREIN TRANSGLYCOSYLASE C"/>
    <property type="match status" value="1"/>
</dbReference>
<feature type="domain" description="Transglycosylase SLT" evidence="1">
    <location>
        <begin position="43"/>
        <end position="153"/>
    </location>
</feature>
<dbReference type="PANTHER" id="PTHR37423">
    <property type="entry name" value="SOLUBLE LYTIC MUREIN TRANSGLYCOSYLASE-RELATED"/>
    <property type="match status" value="1"/>
</dbReference>
<dbReference type="Pfam" id="PF01464">
    <property type="entry name" value="SLT"/>
    <property type="match status" value="1"/>
</dbReference>
<gene>
    <name evidence="2" type="ORF">KL86SPO_31596</name>
</gene>
<dbReference type="PROSITE" id="PS51257">
    <property type="entry name" value="PROKAR_LIPOPROTEIN"/>
    <property type="match status" value="1"/>
</dbReference>